<protein>
    <submittedName>
        <fullName evidence="6">Uncharacterized protein</fullName>
    </submittedName>
</protein>
<organism evidence="6 7">
    <name type="scientific">Candidatus Dojkabacteria bacterium CG_4_10_14_0_2_um_filter_Dojkabacteria_WS6_41_15</name>
    <dbReference type="NCBI Taxonomy" id="2014249"/>
    <lineage>
        <taxon>Bacteria</taxon>
        <taxon>Candidatus Dojkabacteria</taxon>
    </lineage>
</organism>
<dbReference type="GO" id="GO:0000049">
    <property type="term" value="F:tRNA binding"/>
    <property type="evidence" value="ECO:0007669"/>
    <property type="project" value="InterPro"/>
</dbReference>
<keyword evidence="5" id="KW-0694">RNA-binding</keyword>
<evidence type="ECO:0000256" key="5">
    <source>
        <dbReference type="ARBA" id="ARBA00022884"/>
    </source>
</evidence>
<accession>A0A2M7W1J3</accession>
<dbReference type="Pfam" id="PF00825">
    <property type="entry name" value="Ribonuclease_P"/>
    <property type="match status" value="1"/>
</dbReference>
<dbReference type="Gene3D" id="3.30.230.10">
    <property type="match status" value="1"/>
</dbReference>
<evidence type="ECO:0000256" key="3">
    <source>
        <dbReference type="ARBA" id="ARBA00022759"/>
    </source>
</evidence>
<dbReference type="InterPro" id="IPR014721">
    <property type="entry name" value="Ribsml_uS5_D2-typ_fold_subgr"/>
</dbReference>
<keyword evidence="2" id="KW-0540">Nuclease</keyword>
<comment type="caution">
    <text evidence="6">The sequence shown here is derived from an EMBL/GenBank/DDBJ whole genome shotgun (WGS) entry which is preliminary data.</text>
</comment>
<dbReference type="SUPFAM" id="SSF54211">
    <property type="entry name" value="Ribosomal protein S5 domain 2-like"/>
    <property type="match status" value="1"/>
</dbReference>
<dbReference type="InterPro" id="IPR020568">
    <property type="entry name" value="Ribosomal_Su5_D2-typ_SF"/>
</dbReference>
<evidence type="ECO:0000313" key="6">
    <source>
        <dbReference type="EMBL" id="PJA13544.1"/>
    </source>
</evidence>
<reference evidence="7" key="1">
    <citation type="submission" date="2017-09" db="EMBL/GenBank/DDBJ databases">
        <title>Depth-based differentiation of microbial function through sediment-hosted aquifers and enrichment of novel symbionts in the deep terrestrial subsurface.</title>
        <authorList>
            <person name="Probst A.J."/>
            <person name="Ladd B."/>
            <person name="Jarett J.K."/>
            <person name="Geller-Mcgrath D.E."/>
            <person name="Sieber C.M.K."/>
            <person name="Emerson J.B."/>
            <person name="Anantharaman K."/>
            <person name="Thomas B.C."/>
            <person name="Malmstrom R."/>
            <person name="Stieglmeier M."/>
            <person name="Klingl A."/>
            <person name="Woyke T."/>
            <person name="Ryan C.M."/>
            <person name="Banfield J.F."/>
        </authorList>
    </citation>
    <scope>NUCLEOTIDE SEQUENCE [LARGE SCALE GENOMIC DNA]</scope>
</reference>
<dbReference type="EMBL" id="PFQB01000083">
    <property type="protein sequence ID" value="PJA13544.1"/>
    <property type="molecule type" value="Genomic_DNA"/>
</dbReference>
<dbReference type="InterPro" id="IPR000100">
    <property type="entry name" value="RNase_P"/>
</dbReference>
<gene>
    <name evidence="6" type="ORF">COX64_03305</name>
</gene>
<dbReference type="GO" id="GO:0004526">
    <property type="term" value="F:ribonuclease P activity"/>
    <property type="evidence" value="ECO:0007669"/>
    <property type="project" value="InterPro"/>
</dbReference>
<sequence length="115" mass="13183">MVEYNRMKLTPKQILGQHILAHHTVLRIRKLTLMYTPKEKERIAAKSAVIVSVSKKITPKATARNYIKRVLRATTRQTLSPAVFSGSDWLWICKEPAITKELRTEIITNLSILNT</sequence>
<proteinExistence type="predicted"/>
<dbReference type="AlphaFoldDB" id="A0A2M7W1J3"/>
<evidence type="ECO:0000256" key="2">
    <source>
        <dbReference type="ARBA" id="ARBA00022722"/>
    </source>
</evidence>
<name>A0A2M7W1J3_9BACT</name>
<keyword evidence="1" id="KW-0819">tRNA processing</keyword>
<evidence type="ECO:0000256" key="1">
    <source>
        <dbReference type="ARBA" id="ARBA00022694"/>
    </source>
</evidence>
<dbReference type="GO" id="GO:0008033">
    <property type="term" value="P:tRNA processing"/>
    <property type="evidence" value="ECO:0007669"/>
    <property type="project" value="UniProtKB-KW"/>
</dbReference>
<keyword evidence="3" id="KW-0255">Endonuclease</keyword>
<dbReference type="Proteomes" id="UP000228952">
    <property type="component" value="Unassembled WGS sequence"/>
</dbReference>
<keyword evidence="4" id="KW-0378">Hydrolase</keyword>
<evidence type="ECO:0000256" key="4">
    <source>
        <dbReference type="ARBA" id="ARBA00022801"/>
    </source>
</evidence>
<evidence type="ECO:0000313" key="7">
    <source>
        <dbReference type="Proteomes" id="UP000228952"/>
    </source>
</evidence>